<name>A0AAW8JMT3_9GAMM</name>
<dbReference type="RefSeq" id="WP_308956906.1">
    <property type="nucleotide sequence ID" value="NZ_JASVDU010000004.1"/>
</dbReference>
<proteinExistence type="predicted"/>
<comment type="caution">
    <text evidence="1">The sequence shown here is derived from an EMBL/GenBank/DDBJ whole genome shotgun (WGS) entry which is preliminary data.</text>
</comment>
<evidence type="ECO:0000313" key="2">
    <source>
        <dbReference type="Proteomes" id="UP001243195"/>
    </source>
</evidence>
<evidence type="ECO:0000313" key="1">
    <source>
        <dbReference type="EMBL" id="MDQ9072568.1"/>
    </source>
</evidence>
<dbReference type="AlphaFoldDB" id="A0AAW8JMT3"/>
<dbReference type="Proteomes" id="UP001243195">
    <property type="component" value="Unassembled WGS sequence"/>
</dbReference>
<accession>A0AAW8JMT3</accession>
<protein>
    <submittedName>
        <fullName evidence="1">Uncharacterized protein</fullName>
    </submittedName>
</protein>
<sequence>MNNLMLLDTTEGHITQAYLEKGVEREGDVKVLINHVLLGYLEKNYAQRFCQALEDTDFFVGRPVCVDALINLNFFKNPPSKYYINLDLPENPDQVGDLLKQKSIE</sequence>
<gene>
    <name evidence="1" type="ORF">RFH51_13990</name>
</gene>
<dbReference type="EMBL" id="JAVIDA010000022">
    <property type="protein sequence ID" value="MDQ9072568.1"/>
    <property type="molecule type" value="Genomic_DNA"/>
</dbReference>
<reference evidence="1" key="1">
    <citation type="submission" date="2023-08" db="EMBL/GenBank/DDBJ databases">
        <title>Emergence of clinically-relevant ST2 carbapenem-resistant Acinetobacter baumannii strains in hospital sewages in Zhejiang, East of China.</title>
        <authorList>
            <person name="Kaichao C."/>
            <person name="Zhang R."/>
        </authorList>
    </citation>
    <scope>NUCLEOTIDE SEQUENCE</scope>
    <source>
        <strain evidence="1">M-SY-60</strain>
    </source>
</reference>
<organism evidence="1 2">
    <name type="scientific">Acinetobacter gerneri</name>
    <dbReference type="NCBI Taxonomy" id="202952"/>
    <lineage>
        <taxon>Bacteria</taxon>
        <taxon>Pseudomonadati</taxon>
        <taxon>Pseudomonadota</taxon>
        <taxon>Gammaproteobacteria</taxon>
        <taxon>Moraxellales</taxon>
        <taxon>Moraxellaceae</taxon>
        <taxon>Acinetobacter</taxon>
    </lineage>
</organism>